<accession>F0SRT2</accession>
<gene>
    <name evidence="2" type="ordered locus">Plabr_2648</name>
</gene>
<reference evidence="3" key="1">
    <citation type="submission" date="2011-02" db="EMBL/GenBank/DDBJ databases">
        <title>The complete genome of Planctomyces brasiliensis DSM 5305.</title>
        <authorList>
            <person name="Lucas S."/>
            <person name="Copeland A."/>
            <person name="Lapidus A."/>
            <person name="Bruce D."/>
            <person name="Goodwin L."/>
            <person name="Pitluck S."/>
            <person name="Kyrpides N."/>
            <person name="Mavromatis K."/>
            <person name="Pagani I."/>
            <person name="Ivanova N."/>
            <person name="Ovchinnikova G."/>
            <person name="Lu M."/>
            <person name="Detter J.C."/>
            <person name="Han C."/>
            <person name="Land M."/>
            <person name="Hauser L."/>
            <person name="Markowitz V."/>
            <person name="Cheng J.-F."/>
            <person name="Hugenholtz P."/>
            <person name="Woyke T."/>
            <person name="Wu D."/>
            <person name="Tindall B."/>
            <person name="Pomrenke H.G."/>
            <person name="Brambilla E."/>
            <person name="Klenk H.-P."/>
            <person name="Eisen J.A."/>
        </authorList>
    </citation>
    <scope>NUCLEOTIDE SEQUENCE [LARGE SCALE GENOMIC DNA]</scope>
    <source>
        <strain evidence="3">ATCC 49424 / DSM 5305 / JCM 21570 / NBRC 103401 / IFAM 1448</strain>
    </source>
</reference>
<dbReference type="EMBL" id="CP002546">
    <property type="protein sequence ID" value="ADY60248.1"/>
    <property type="molecule type" value="Genomic_DNA"/>
</dbReference>
<keyword evidence="1" id="KW-0732">Signal</keyword>
<feature type="signal peptide" evidence="1">
    <location>
        <begin position="1"/>
        <end position="18"/>
    </location>
</feature>
<keyword evidence="3" id="KW-1185">Reference proteome</keyword>
<protein>
    <recommendedName>
        <fullName evidence="4">Secreted protein</fullName>
    </recommendedName>
</protein>
<sequence length="74" mass="8249">MSSSWLQFWLTNPLGMFAAPLSSGFSFDSGLEKKFGASFRQQVLHIGPATVPSTRVNYTGTPEFRKFPSQNHQP</sequence>
<evidence type="ECO:0008006" key="4">
    <source>
        <dbReference type="Google" id="ProtNLM"/>
    </source>
</evidence>
<organism evidence="2 3">
    <name type="scientific">Rubinisphaera brasiliensis (strain ATCC 49424 / DSM 5305 / JCM 21570 / IAM 15109 / NBRC 103401 / IFAM 1448)</name>
    <name type="common">Planctomyces brasiliensis</name>
    <dbReference type="NCBI Taxonomy" id="756272"/>
    <lineage>
        <taxon>Bacteria</taxon>
        <taxon>Pseudomonadati</taxon>
        <taxon>Planctomycetota</taxon>
        <taxon>Planctomycetia</taxon>
        <taxon>Planctomycetales</taxon>
        <taxon>Planctomycetaceae</taxon>
        <taxon>Rubinisphaera</taxon>
    </lineage>
</organism>
<evidence type="ECO:0000256" key="1">
    <source>
        <dbReference type="SAM" id="SignalP"/>
    </source>
</evidence>
<evidence type="ECO:0000313" key="2">
    <source>
        <dbReference type="EMBL" id="ADY60248.1"/>
    </source>
</evidence>
<dbReference type="KEGG" id="pbs:Plabr_2648"/>
<dbReference type="Proteomes" id="UP000006860">
    <property type="component" value="Chromosome"/>
</dbReference>
<dbReference type="AlphaFoldDB" id="F0SRT2"/>
<dbReference type="HOGENOM" id="CLU_2685555_0_0_0"/>
<feature type="chain" id="PRO_5003260856" description="Secreted protein" evidence="1">
    <location>
        <begin position="19"/>
        <end position="74"/>
    </location>
</feature>
<evidence type="ECO:0000313" key="3">
    <source>
        <dbReference type="Proteomes" id="UP000006860"/>
    </source>
</evidence>
<name>F0SRT2_RUBBR</name>
<proteinExistence type="predicted"/>